<name>A0AAD8JY40_TARER</name>
<dbReference type="Proteomes" id="UP001229421">
    <property type="component" value="Unassembled WGS sequence"/>
</dbReference>
<keyword evidence="3" id="KW-1185">Reference proteome</keyword>
<reference evidence="2" key="1">
    <citation type="journal article" date="2023" name="bioRxiv">
        <title>Improved chromosome-level genome assembly for marigold (Tagetes erecta).</title>
        <authorList>
            <person name="Jiang F."/>
            <person name="Yuan L."/>
            <person name="Wang S."/>
            <person name="Wang H."/>
            <person name="Xu D."/>
            <person name="Wang A."/>
            <person name="Fan W."/>
        </authorList>
    </citation>
    <scope>NUCLEOTIDE SEQUENCE</scope>
    <source>
        <strain evidence="2">WSJ</strain>
        <tissue evidence="2">Leaf</tissue>
    </source>
</reference>
<sequence length="208" mass="22893">MYRKLGVSNNIKTTIQQSTRLYPSFLPSSFSLSTKPKHKDPNLVDDIRESASGMPPAASSPPGASQHRVHDVAKTSTTIVPPVASSSNPSYHHDNIAKTTRASPSDIREGDDSGSYVAETVKQGVVKAMETGLDIGEMAKKTLDNVWDATKDTTHQVKKAVAGDDETKYDVPPTDRFVDDLRDRADDGYDLRRRNNYNYNNNNVLGKK</sequence>
<feature type="compositionally biased region" description="Basic and acidic residues" evidence="1">
    <location>
        <begin position="39"/>
        <end position="49"/>
    </location>
</feature>
<feature type="compositionally biased region" description="Polar residues" evidence="1">
    <location>
        <begin position="74"/>
        <end position="90"/>
    </location>
</feature>
<proteinExistence type="predicted"/>
<comment type="caution">
    <text evidence="2">The sequence shown here is derived from an EMBL/GenBank/DDBJ whole genome shotgun (WGS) entry which is preliminary data.</text>
</comment>
<feature type="compositionally biased region" description="Low complexity" evidence="1">
    <location>
        <begin position="50"/>
        <end position="65"/>
    </location>
</feature>
<feature type="region of interest" description="Disordered" evidence="1">
    <location>
        <begin position="26"/>
        <end position="114"/>
    </location>
</feature>
<dbReference type="EMBL" id="JAUHHV010000009">
    <property type="protein sequence ID" value="KAK1411914.1"/>
    <property type="molecule type" value="Genomic_DNA"/>
</dbReference>
<evidence type="ECO:0000313" key="2">
    <source>
        <dbReference type="EMBL" id="KAK1411914.1"/>
    </source>
</evidence>
<evidence type="ECO:0000313" key="3">
    <source>
        <dbReference type="Proteomes" id="UP001229421"/>
    </source>
</evidence>
<evidence type="ECO:0000256" key="1">
    <source>
        <dbReference type="SAM" id="MobiDB-lite"/>
    </source>
</evidence>
<organism evidence="2 3">
    <name type="scientific">Tagetes erecta</name>
    <name type="common">African marigold</name>
    <dbReference type="NCBI Taxonomy" id="13708"/>
    <lineage>
        <taxon>Eukaryota</taxon>
        <taxon>Viridiplantae</taxon>
        <taxon>Streptophyta</taxon>
        <taxon>Embryophyta</taxon>
        <taxon>Tracheophyta</taxon>
        <taxon>Spermatophyta</taxon>
        <taxon>Magnoliopsida</taxon>
        <taxon>eudicotyledons</taxon>
        <taxon>Gunneridae</taxon>
        <taxon>Pentapetalae</taxon>
        <taxon>asterids</taxon>
        <taxon>campanulids</taxon>
        <taxon>Asterales</taxon>
        <taxon>Asteraceae</taxon>
        <taxon>Asteroideae</taxon>
        <taxon>Heliantheae alliance</taxon>
        <taxon>Tageteae</taxon>
        <taxon>Tagetes</taxon>
    </lineage>
</organism>
<protein>
    <submittedName>
        <fullName evidence="2">Uncharacterized protein</fullName>
    </submittedName>
</protein>
<dbReference type="AlphaFoldDB" id="A0AAD8JY40"/>
<gene>
    <name evidence="2" type="ORF">QVD17_32768</name>
</gene>
<accession>A0AAD8JY40</accession>